<comment type="cofactor">
    <cofactor evidence="1">
        <name>Mn(2+)</name>
        <dbReference type="ChEBI" id="CHEBI:29035"/>
    </cofactor>
</comment>
<keyword evidence="3" id="KW-0540">Nuclease</keyword>
<dbReference type="GO" id="GO:0046872">
    <property type="term" value="F:metal ion binding"/>
    <property type="evidence" value="ECO:0007669"/>
    <property type="project" value="UniProtKB-KW"/>
</dbReference>
<dbReference type="Pfam" id="PF00636">
    <property type="entry name" value="Ribonuclease_3"/>
    <property type="match status" value="1"/>
</dbReference>
<reference evidence="12" key="1">
    <citation type="journal article" date="2017" name="Nat. Commun.">
        <title>The asparagus genome sheds light on the origin and evolution of a young Y chromosome.</title>
        <authorList>
            <person name="Harkess A."/>
            <person name="Zhou J."/>
            <person name="Xu C."/>
            <person name="Bowers J.E."/>
            <person name="Van der Hulst R."/>
            <person name="Ayyampalayam S."/>
            <person name="Mercati F."/>
            <person name="Riccardi P."/>
            <person name="McKain M.R."/>
            <person name="Kakrana A."/>
            <person name="Tang H."/>
            <person name="Ray J."/>
            <person name="Groenendijk J."/>
            <person name="Arikit S."/>
            <person name="Mathioni S.M."/>
            <person name="Nakano M."/>
            <person name="Shan H."/>
            <person name="Telgmann-Rauber A."/>
            <person name="Kanno A."/>
            <person name="Yue Z."/>
            <person name="Chen H."/>
            <person name="Li W."/>
            <person name="Chen Y."/>
            <person name="Xu X."/>
            <person name="Zhang Y."/>
            <person name="Luo S."/>
            <person name="Chen H."/>
            <person name="Gao J."/>
            <person name="Mao Z."/>
            <person name="Pires J.C."/>
            <person name="Luo M."/>
            <person name="Kudrna D."/>
            <person name="Wing R.A."/>
            <person name="Meyers B.C."/>
            <person name="Yi K."/>
            <person name="Kong H."/>
            <person name="Lavrijsen P."/>
            <person name="Sunseri F."/>
            <person name="Falavigna A."/>
            <person name="Ye Y."/>
            <person name="Leebens-Mack J.H."/>
            <person name="Chen G."/>
        </authorList>
    </citation>
    <scope>NUCLEOTIDE SEQUENCE [LARGE SCALE GENOMIC DNA]</scope>
    <source>
        <strain evidence="12">cv. DH0086</strain>
    </source>
</reference>
<evidence type="ECO:0000256" key="1">
    <source>
        <dbReference type="ARBA" id="ARBA00001936"/>
    </source>
</evidence>
<feature type="compositionally biased region" description="Polar residues" evidence="9">
    <location>
        <begin position="229"/>
        <end position="246"/>
    </location>
</feature>
<evidence type="ECO:0000259" key="10">
    <source>
        <dbReference type="PROSITE" id="PS50142"/>
    </source>
</evidence>
<evidence type="ECO:0000256" key="8">
    <source>
        <dbReference type="ARBA" id="ARBA00022884"/>
    </source>
</evidence>
<evidence type="ECO:0000256" key="7">
    <source>
        <dbReference type="ARBA" id="ARBA00022842"/>
    </source>
</evidence>
<protein>
    <recommendedName>
        <fullName evidence="10">RNase III domain-containing protein</fullName>
    </recommendedName>
</protein>
<evidence type="ECO:0000256" key="4">
    <source>
        <dbReference type="ARBA" id="ARBA00022723"/>
    </source>
</evidence>
<dbReference type="GO" id="GO:0004525">
    <property type="term" value="F:ribonuclease III activity"/>
    <property type="evidence" value="ECO:0007669"/>
    <property type="project" value="InterPro"/>
</dbReference>
<keyword evidence="4" id="KW-0479">Metal-binding</keyword>
<dbReference type="Gene3D" id="1.10.1520.10">
    <property type="entry name" value="Ribonuclease III domain"/>
    <property type="match status" value="1"/>
</dbReference>
<dbReference type="PANTHER" id="PTHR14950:SF49">
    <property type="entry name" value="RIBONUCLEASE 3-LIKE PROTEIN 2-RELATED"/>
    <property type="match status" value="1"/>
</dbReference>
<dbReference type="GO" id="GO:0030422">
    <property type="term" value="P:siRNA processing"/>
    <property type="evidence" value="ECO:0007669"/>
    <property type="project" value="TreeGrafter"/>
</dbReference>
<dbReference type="PANTHER" id="PTHR14950">
    <property type="entry name" value="DICER-RELATED"/>
    <property type="match status" value="1"/>
</dbReference>
<keyword evidence="6" id="KW-0378">Hydrolase</keyword>
<gene>
    <name evidence="11" type="ORF">A4U43_C04F35150</name>
</gene>
<dbReference type="InterPro" id="IPR000999">
    <property type="entry name" value="RNase_III_dom"/>
</dbReference>
<dbReference type="FunFam" id="1.10.1520.10:FF:000004">
    <property type="entry name" value="Endoribonuclease dicer-like 1"/>
    <property type="match status" value="1"/>
</dbReference>
<feature type="compositionally biased region" description="Basic residues" evidence="9">
    <location>
        <begin position="1"/>
        <end position="14"/>
    </location>
</feature>
<feature type="region of interest" description="Disordered" evidence="9">
    <location>
        <begin position="227"/>
        <end position="247"/>
    </location>
</feature>
<dbReference type="GO" id="GO:0005737">
    <property type="term" value="C:cytoplasm"/>
    <property type="evidence" value="ECO:0007669"/>
    <property type="project" value="TreeGrafter"/>
</dbReference>
<dbReference type="GO" id="GO:0005634">
    <property type="term" value="C:nucleus"/>
    <property type="evidence" value="ECO:0007669"/>
    <property type="project" value="TreeGrafter"/>
</dbReference>
<dbReference type="PROSITE" id="PS50142">
    <property type="entry name" value="RNASE_3_2"/>
    <property type="match status" value="1"/>
</dbReference>
<dbReference type="GO" id="GO:0003723">
    <property type="term" value="F:RNA binding"/>
    <property type="evidence" value="ECO:0007669"/>
    <property type="project" value="UniProtKB-KW"/>
</dbReference>
<keyword evidence="8" id="KW-0694">RNA-binding</keyword>
<dbReference type="CDD" id="cd00593">
    <property type="entry name" value="RIBOc"/>
    <property type="match status" value="1"/>
</dbReference>
<evidence type="ECO:0000256" key="6">
    <source>
        <dbReference type="ARBA" id="ARBA00022801"/>
    </source>
</evidence>
<dbReference type="EMBL" id="CM007384">
    <property type="protein sequence ID" value="ONK73766.1"/>
    <property type="molecule type" value="Genomic_DNA"/>
</dbReference>
<dbReference type="Proteomes" id="UP000243459">
    <property type="component" value="Chromosome 4"/>
</dbReference>
<evidence type="ECO:0000256" key="2">
    <source>
        <dbReference type="ARBA" id="ARBA00001946"/>
    </source>
</evidence>
<dbReference type="InterPro" id="IPR036389">
    <property type="entry name" value="RNase_III_sf"/>
</dbReference>
<dbReference type="Gramene" id="ONK73766">
    <property type="protein sequence ID" value="ONK73766"/>
    <property type="gene ID" value="A4U43_C04F35150"/>
</dbReference>
<proteinExistence type="predicted"/>
<name>A0A5P1F5U8_ASPOF</name>
<dbReference type="OMA" id="APQDHES"/>
<comment type="cofactor">
    <cofactor evidence="2">
        <name>Mg(2+)</name>
        <dbReference type="ChEBI" id="CHEBI:18420"/>
    </cofactor>
</comment>
<evidence type="ECO:0000256" key="3">
    <source>
        <dbReference type="ARBA" id="ARBA00022722"/>
    </source>
</evidence>
<evidence type="ECO:0000256" key="5">
    <source>
        <dbReference type="ARBA" id="ARBA00022759"/>
    </source>
</evidence>
<evidence type="ECO:0000313" key="12">
    <source>
        <dbReference type="Proteomes" id="UP000243459"/>
    </source>
</evidence>
<evidence type="ECO:0000313" key="11">
    <source>
        <dbReference type="EMBL" id="ONK73766.1"/>
    </source>
</evidence>
<evidence type="ECO:0000256" key="9">
    <source>
        <dbReference type="SAM" id="MobiDB-lite"/>
    </source>
</evidence>
<dbReference type="SMART" id="SM00535">
    <property type="entry name" value="RIBOc"/>
    <property type="match status" value="1"/>
</dbReference>
<accession>A0A5P1F5U8</accession>
<feature type="region of interest" description="Disordered" evidence="9">
    <location>
        <begin position="1"/>
        <end position="21"/>
    </location>
</feature>
<feature type="domain" description="RNase III" evidence="10">
    <location>
        <begin position="61"/>
        <end position="201"/>
    </location>
</feature>
<dbReference type="SUPFAM" id="SSF69065">
    <property type="entry name" value="RNase III domain-like"/>
    <property type="match status" value="1"/>
</dbReference>
<keyword evidence="5" id="KW-0255">Endonuclease</keyword>
<dbReference type="AlphaFoldDB" id="A0A5P1F5U8"/>
<keyword evidence="12" id="KW-1185">Reference proteome</keyword>
<keyword evidence="7" id="KW-0460">Magnesium</keyword>
<organism evidence="11 12">
    <name type="scientific">Asparagus officinalis</name>
    <name type="common">Garden asparagus</name>
    <dbReference type="NCBI Taxonomy" id="4686"/>
    <lineage>
        <taxon>Eukaryota</taxon>
        <taxon>Viridiplantae</taxon>
        <taxon>Streptophyta</taxon>
        <taxon>Embryophyta</taxon>
        <taxon>Tracheophyta</taxon>
        <taxon>Spermatophyta</taxon>
        <taxon>Magnoliopsida</taxon>
        <taxon>Liliopsida</taxon>
        <taxon>Asparagales</taxon>
        <taxon>Asparagaceae</taxon>
        <taxon>Asparagoideae</taxon>
        <taxon>Asparagus</taxon>
    </lineage>
</organism>
<sequence length="275" mass="31267">MTSSRRARARARARARSERKAAISHSNSLTLGNILLQPLPPPLVVETESTRVNLVEAQWVLGYRFRNPRLLEEALTHSSDPAHESYQRLEFVRDAVLSLAFTNYFYLNNPHLGRGELSALCSANVSNEKLARAEVRHGLYRFVRRNAEELDFKVQEFSRAITTKGHIEIDRMSYEGNTKKAPRVLADIMKSVAAAIYIDSGLNLEIVWKVFRSILAPIITRETMKVQPRTAQHSKSQKQIESTKFNRSVKRTKNTMKVFIDGDLISISSSKQKLS</sequence>